<evidence type="ECO:0000256" key="3">
    <source>
        <dbReference type="ARBA" id="ARBA00022664"/>
    </source>
</evidence>
<dbReference type="PANTHER" id="PTHR15728:SF0">
    <property type="entry name" value="PAN2-PAN3 DEADENYLATION COMPLEX CATALYTIC SUBUNIT PAN2"/>
    <property type="match status" value="1"/>
</dbReference>
<dbReference type="AlphaFoldDB" id="A0A210PSJ2"/>
<keyword evidence="13" id="KW-1185">Reference proteome</keyword>
<evidence type="ECO:0000256" key="1">
    <source>
        <dbReference type="ARBA" id="ARBA00001663"/>
    </source>
</evidence>
<dbReference type="HAMAP" id="MF_03182">
    <property type="entry name" value="PAN2"/>
    <property type="match status" value="1"/>
</dbReference>
<dbReference type="InterPro" id="IPR013520">
    <property type="entry name" value="Ribonucl_H"/>
</dbReference>
<name>A0A210PSJ2_MIZYE</name>
<dbReference type="SUPFAM" id="SSF53098">
    <property type="entry name" value="Ribonuclease H-like"/>
    <property type="match status" value="1"/>
</dbReference>
<dbReference type="GO" id="GO:0006397">
    <property type="term" value="P:mRNA processing"/>
    <property type="evidence" value="ECO:0007669"/>
    <property type="project" value="UniProtKB-KW"/>
</dbReference>
<dbReference type="EC" id="3.1.13.4" evidence="9"/>
<dbReference type="GO" id="GO:0004535">
    <property type="term" value="F:poly(A)-specific ribonuclease activity"/>
    <property type="evidence" value="ECO:0007669"/>
    <property type="project" value="UniProtKB-UniRule"/>
</dbReference>
<dbReference type="InterPro" id="IPR028881">
    <property type="entry name" value="PAN2_UCH_dom"/>
</dbReference>
<dbReference type="PANTHER" id="PTHR15728">
    <property type="entry name" value="DEADENYLATION COMPLEX CATALYTIC SUBUNIT PAN2"/>
    <property type="match status" value="1"/>
</dbReference>
<feature type="binding site" evidence="9">
    <location>
        <position position="1208"/>
    </location>
    <ligand>
        <name>a divalent metal cation</name>
        <dbReference type="ChEBI" id="CHEBI:60240"/>
        <note>catalytic</note>
    </ligand>
</feature>
<comment type="domain">
    <text evidence="9">The linker, or PAN3 interaction domain (PID), between the WD40 repeats and the pseudo-UCH domain mediates interaction with PAN3.</text>
</comment>
<comment type="caution">
    <text evidence="12">The sequence shown here is derived from an EMBL/GenBank/DDBJ whole genome shotgun (WGS) entry which is preliminary data.</text>
</comment>
<dbReference type="SMART" id="SM00479">
    <property type="entry name" value="EXOIII"/>
    <property type="match status" value="1"/>
</dbReference>
<evidence type="ECO:0000256" key="9">
    <source>
        <dbReference type="HAMAP-Rule" id="MF_03182"/>
    </source>
</evidence>
<dbReference type="Pfam" id="PF00929">
    <property type="entry name" value="RNase_T"/>
    <property type="match status" value="1"/>
</dbReference>
<evidence type="ECO:0000256" key="8">
    <source>
        <dbReference type="ARBA" id="ARBA00023242"/>
    </source>
</evidence>
<comment type="function">
    <text evidence="9">Catalytic subunit of the poly(A)-nuclease (PAN) deadenylation complex, one of two cytoplasmic mRNA deadenylases involved in general and miRNA-mediated mRNA turnover. PAN specifically shortens poly(A) tails of RNA and the activity is stimulated by poly(A)-binding protein (PABP). PAN deadenylation is followed by rapid degradation of the shortened mRNA tails by the CCR4-NOT complex. Deadenylated mRNAs are then degraded by two alternative mechanisms, namely exosome-mediated 3'-5' exonucleolytic degradation, or deadenlyation-dependent mRNA decaping and subsequent 5'-3' exonucleolytic degradation by XRN1.</text>
</comment>
<reference evidence="12 13" key="1">
    <citation type="journal article" date="2017" name="Nat. Ecol. Evol.">
        <title>Scallop genome provides insights into evolution of bilaterian karyotype and development.</title>
        <authorList>
            <person name="Wang S."/>
            <person name="Zhang J."/>
            <person name="Jiao W."/>
            <person name="Li J."/>
            <person name="Xun X."/>
            <person name="Sun Y."/>
            <person name="Guo X."/>
            <person name="Huan P."/>
            <person name="Dong B."/>
            <person name="Zhang L."/>
            <person name="Hu X."/>
            <person name="Sun X."/>
            <person name="Wang J."/>
            <person name="Zhao C."/>
            <person name="Wang Y."/>
            <person name="Wang D."/>
            <person name="Huang X."/>
            <person name="Wang R."/>
            <person name="Lv J."/>
            <person name="Li Y."/>
            <person name="Zhang Z."/>
            <person name="Liu B."/>
            <person name="Lu W."/>
            <person name="Hui Y."/>
            <person name="Liang J."/>
            <person name="Zhou Z."/>
            <person name="Hou R."/>
            <person name="Li X."/>
            <person name="Liu Y."/>
            <person name="Li H."/>
            <person name="Ning X."/>
            <person name="Lin Y."/>
            <person name="Zhao L."/>
            <person name="Xing Q."/>
            <person name="Dou J."/>
            <person name="Li Y."/>
            <person name="Mao J."/>
            <person name="Guo H."/>
            <person name="Dou H."/>
            <person name="Li T."/>
            <person name="Mu C."/>
            <person name="Jiang W."/>
            <person name="Fu Q."/>
            <person name="Fu X."/>
            <person name="Miao Y."/>
            <person name="Liu J."/>
            <person name="Yu Q."/>
            <person name="Li R."/>
            <person name="Liao H."/>
            <person name="Li X."/>
            <person name="Kong Y."/>
            <person name="Jiang Z."/>
            <person name="Chourrout D."/>
            <person name="Li R."/>
            <person name="Bao Z."/>
        </authorList>
    </citation>
    <scope>NUCLEOTIDE SEQUENCE [LARGE SCALE GENOMIC DNA]</scope>
    <source>
        <strain evidence="12 13">PY_sf001</strain>
    </source>
</reference>
<comment type="similarity">
    <text evidence="9">Belongs to the peptidase C19 family. PAN2 subfamily.</text>
</comment>
<dbReference type="InterPro" id="IPR038765">
    <property type="entry name" value="Papain-like_cys_pep_sf"/>
</dbReference>
<dbReference type="InterPro" id="IPR012337">
    <property type="entry name" value="RNaseH-like_sf"/>
</dbReference>
<comment type="activity regulation">
    <text evidence="9">Positively regulated by the regulatory subunit PAN3.</text>
</comment>
<dbReference type="InterPro" id="IPR036397">
    <property type="entry name" value="RNaseH_sf"/>
</dbReference>
<feature type="region of interest" description="Disordered" evidence="10">
    <location>
        <begin position="639"/>
        <end position="702"/>
    </location>
</feature>
<comment type="caution">
    <text evidence="9">Lacks conserved residue(s) required for the propagation of feature annotation.</text>
</comment>
<dbReference type="Gene3D" id="2.130.10.10">
    <property type="entry name" value="YVTN repeat-like/Quinoprotein amine dehydrogenase"/>
    <property type="match status" value="1"/>
</dbReference>
<dbReference type="Pfam" id="PF20770">
    <property type="entry name" value="PAN2_N"/>
    <property type="match status" value="1"/>
</dbReference>
<comment type="subunit">
    <text evidence="9">Forms a heterotrimer with an asymmetric homodimer of the regulatory subunit PAN3 to form the poly(A)-nuclease (PAN) deadenylation complex.</text>
</comment>
<keyword evidence="5 9" id="KW-0479">Metal-binding</keyword>
<keyword evidence="2 9" id="KW-0963">Cytoplasm</keyword>
<keyword evidence="7 9" id="KW-0269">Exonuclease</keyword>
<feature type="domain" description="USP" evidence="11">
    <location>
        <begin position="516"/>
        <end position="994"/>
    </location>
</feature>
<dbReference type="GO" id="GO:0031251">
    <property type="term" value="C:PAN complex"/>
    <property type="evidence" value="ECO:0007669"/>
    <property type="project" value="UniProtKB-UniRule"/>
</dbReference>
<feature type="binding site" evidence="9">
    <location>
        <position position="1049"/>
    </location>
    <ligand>
        <name>a divalent metal cation</name>
        <dbReference type="ChEBI" id="CHEBI:60240"/>
        <note>catalytic</note>
    </ligand>
</feature>
<gene>
    <name evidence="9" type="primary">PAN2</name>
    <name evidence="12" type="ORF">KP79_PYT19859</name>
</gene>
<dbReference type="EMBL" id="NEDP02005525">
    <property type="protein sequence ID" value="OWF39459.1"/>
    <property type="molecule type" value="Genomic_DNA"/>
</dbReference>
<dbReference type="CDD" id="cd06143">
    <property type="entry name" value="PAN2_exo"/>
    <property type="match status" value="1"/>
</dbReference>
<dbReference type="Gene3D" id="3.90.70.10">
    <property type="entry name" value="Cysteine proteinases"/>
    <property type="match status" value="1"/>
</dbReference>
<evidence type="ECO:0000256" key="4">
    <source>
        <dbReference type="ARBA" id="ARBA00022722"/>
    </source>
</evidence>
<dbReference type="Gene3D" id="3.30.420.10">
    <property type="entry name" value="Ribonuclease H-like superfamily/Ribonuclease H"/>
    <property type="match status" value="1"/>
</dbReference>
<feature type="region of interest" description="Disordered" evidence="10">
    <location>
        <begin position="1"/>
        <end position="21"/>
    </location>
</feature>
<dbReference type="OrthoDB" id="16516at2759"/>
<comment type="cofactor">
    <cofactor evidence="9">
        <name>a divalent metal cation</name>
        <dbReference type="ChEBI" id="CHEBI:60240"/>
    </cofactor>
    <text evidence="9">Binds 2 metal cations per subunit in the catalytic exonuclease domain.</text>
</comment>
<evidence type="ECO:0000313" key="12">
    <source>
        <dbReference type="EMBL" id="OWF39459.1"/>
    </source>
</evidence>
<dbReference type="GO" id="GO:0005634">
    <property type="term" value="C:nucleus"/>
    <property type="evidence" value="ECO:0007669"/>
    <property type="project" value="UniProtKB-SubCell"/>
</dbReference>
<feature type="compositionally biased region" description="Basic residues" evidence="10">
    <location>
        <begin position="663"/>
        <end position="676"/>
    </location>
</feature>
<comment type="catalytic activity">
    <reaction evidence="1 9">
        <text>Exonucleolytic cleavage of poly(A) to 5'-AMP.</text>
        <dbReference type="EC" id="3.1.13.4"/>
    </reaction>
</comment>
<comment type="domain">
    <text evidence="9">Contains a pseudo-UCH domain. This ubiquitin C-terminal hydrolase (UCH)-like or ubiquitin specific protease (USP)-like domain is predicted to be catalytically inactive because it lacks the active site catalytic triad characteristic of thiol proteases, with residues at the equivalent structural positions that are incompatible with catalysis, and it cannot bind ubiquitin. It functions as a structural scaffold for intra- and intermolecular interactions in the complex.</text>
</comment>
<dbReference type="InterPro" id="IPR036322">
    <property type="entry name" value="WD40_repeat_dom_sf"/>
</dbReference>
<dbReference type="GO" id="GO:0000289">
    <property type="term" value="P:nuclear-transcribed mRNA poly(A) tail shortening"/>
    <property type="evidence" value="ECO:0007669"/>
    <property type="project" value="UniProtKB-UniRule"/>
</dbReference>
<dbReference type="STRING" id="6573.A0A210PSJ2"/>
<feature type="compositionally biased region" description="Basic and acidic residues" evidence="10">
    <location>
        <begin position="639"/>
        <end position="657"/>
    </location>
</feature>
<evidence type="ECO:0000256" key="6">
    <source>
        <dbReference type="ARBA" id="ARBA00022801"/>
    </source>
</evidence>
<dbReference type="GO" id="GO:0010606">
    <property type="term" value="P:positive regulation of cytoplasmic mRNA processing body assembly"/>
    <property type="evidence" value="ECO:0007669"/>
    <property type="project" value="UniProtKB-UniRule"/>
</dbReference>
<evidence type="ECO:0000256" key="7">
    <source>
        <dbReference type="ARBA" id="ARBA00022839"/>
    </source>
</evidence>
<dbReference type="SUPFAM" id="SSF54001">
    <property type="entry name" value="Cysteine proteinases"/>
    <property type="match status" value="1"/>
</dbReference>
<evidence type="ECO:0000259" key="11">
    <source>
        <dbReference type="PROSITE" id="PS50235"/>
    </source>
</evidence>
<dbReference type="Proteomes" id="UP000242188">
    <property type="component" value="Unassembled WGS sequence"/>
</dbReference>
<dbReference type="Pfam" id="PF13423">
    <property type="entry name" value="UCH_1"/>
    <property type="match status" value="1"/>
</dbReference>
<dbReference type="InterPro" id="IPR050785">
    <property type="entry name" value="PAN2-PAN3_catalytic_subunit"/>
</dbReference>
<organism evidence="12 13">
    <name type="scientific">Mizuhopecten yessoensis</name>
    <name type="common">Japanese scallop</name>
    <name type="synonym">Patinopecten yessoensis</name>
    <dbReference type="NCBI Taxonomy" id="6573"/>
    <lineage>
        <taxon>Eukaryota</taxon>
        <taxon>Metazoa</taxon>
        <taxon>Spiralia</taxon>
        <taxon>Lophotrochozoa</taxon>
        <taxon>Mollusca</taxon>
        <taxon>Bivalvia</taxon>
        <taxon>Autobranchia</taxon>
        <taxon>Pteriomorphia</taxon>
        <taxon>Pectinida</taxon>
        <taxon>Pectinoidea</taxon>
        <taxon>Pectinidae</taxon>
        <taxon>Mizuhopecten</taxon>
    </lineage>
</organism>
<dbReference type="PROSITE" id="PS50235">
    <property type="entry name" value="USP_3"/>
    <property type="match status" value="1"/>
</dbReference>
<keyword evidence="6 9" id="KW-0378">Hydrolase</keyword>
<proteinExistence type="inferred from homology"/>
<dbReference type="SUPFAM" id="SSF50978">
    <property type="entry name" value="WD40 repeat-like"/>
    <property type="match status" value="1"/>
</dbReference>
<keyword evidence="4 9" id="KW-0540">Nuclease</keyword>
<feature type="binding site" evidence="9">
    <location>
        <position position="1047"/>
    </location>
    <ligand>
        <name>a divalent metal cation</name>
        <dbReference type="ChEBI" id="CHEBI:60240"/>
        <note>catalytic</note>
    </ligand>
</feature>
<accession>A0A210PSJ2</accession>
<dbReference type="FunFam" id="3.30.420.10:FF:000011">
    <property type="entry name" value="PAN2-PAN3 deadenylation complex catalytic subunit PAN2"/>
    <property type="match status" value="1"/>
</dbReference>
<protein>
    <recommendedName>
        <fullName evidence="9">PAN2-PAN3 deadenylation complex catalytic subunit PAN2</fullName>
        <ecNumber evidence="9">3.1.13.4</ecNumber>
    </recommendedName>
    <alternativeName>
        <fullName evidence="9">PAB1P-dependent poly(A)-specific ribonuclease</fullName>
    </alternativeName>
    <alternativeName>
        <fullName evidence="9">Poly(A)-nuclease deadenylation complex subunit 2</fullName>
        <shortName evidence="9">PAN deadenylation complex subunit 2</shortName>
    </alternativeName>
</protein>
<dbReference type="GO" id="GO:0000932">
    <property type="term" value="C:P-body"/>
    <property type="evidence" value="ECO:0007669"/>
    <property type="project" value="UniProtKB-SubCell"/>
</dbReference>
<keyword evidence="8 9" id="KW-0539">Nucleus</keyword>
<evidence type="ECO:0000256" key="10">
    <source>
        <dbReference type="SAM" id="MobiDB-lite"/>
    </source>
</evidence>
<sequence>MDFNGIPHGHGYPTPPPMGGPADVMGHGGDPMMAPGMLEEHFQPTPHDNSMYQPGPSHHDIGPYSELQSILVDGGDRFGVSHLCFDTQDLLWMGNQGGHVTSYYGTELQKYTSFQIHNSEDIRQILPVERGILSLTQSSLRCSLRRGLSVFTYTGAHMHNMQCMLMTNNHSVLIGGHQTKALQLDLEMLKEIRTIDIPEPGCAIFRSSNKFICAGDTGGKVTLYDPNTMNAEHVLDAHTGTLSDFDVQGNLLVTCGFSTRLNNMTADRFLMVYDMRVMRAMTPIQVVIDPMFLKFIPSFSNRIALVSQAGQFQVIETTAMTPSALMMYPINTQGYITSFDISSSCQALAFGDTGGYLHLFATGEQATFNTYHHPPEFADHLEPLQHISITDEMTPLSIIPMVYPTNGTLLSEWPDHLCERAYRKPRKIDPEILRSMKIQHNVGYAKNLGKECRNQTPYLMKTEKKKGKSGVPESPVGRGDDPFPVVPKRFRKVDLKYSKLGLEDFDFRLYNKTHFAGLETHIPNAYCNCMLQVLYFIEPLRCTLLSHLCEKEFCLSCELGFLFQMLDKQKGQASQASNFLRAFRTIPEAAALGLVLAENEENEGHINLSRLIQSWQRFMFPQIHSEILQRVLIDDPREDATEAANKTEDEKSSDKPTETTPPKSRKKKKKKGKKKGKEPTEEEDKDRSGSQGDEKELQDASVDELYDETSVLSSLMHLKMVTTLKCRCGLETQKTSDNALINLCYPDCSPPGPNKPPVMFTFAQVLRHSMMMEQTTQAWCNECSRYQPHTRLKVIQNLPDILAFNCGLENVRDFEFWLIQQMLIKQQREESGESLSSTNSSPLMSSSSQVMCRYGRSCTRKGCRFKHEPGHGYEPEEDMNSIWIPMGLKVTLTNEGRVELVEIPDDEPLPKEEDPNVKYYELYATVAHIKDSQSGGNLVTHINVGETYHFRKENVTCTQWYLYNDFSITPVEKHEAVQFNLDWKIPCTIYFMRRQVHKHYDIPVKNPISADILFDDTALVNPQRRKMSFTPLTEEELPKERDIIALDAEFVSLNQEESELRSDGTRSTIKPSHLTVARISCIRGQGEKSGEPFIDDYISTQEQVVDYLTQYSGIKPGDLDPTVSSKHLTTLKSTYQKLRYLVDAGCLFVGHGLKKDFRVINIRVPKDQVIDTVELFHLPRQRMISLKFLAWYFLKLNIQSETHDSVEDSHTALQLYLKYQEMSKDGMDKVRATIKEMYEEGRRIQWKIPDMEEEQTEEQVALL</sequence>
<dbReference type="InterPro" id="IPR015943">
    <property type="entry name" value="WD40/YVTN_repeat-like_dom_sf"/>
</dbReference>
<evidence type="ECO:0000256" key="2">
    <source>
        <dbReference type="ARBA" id="ARBA00022490"/>
    </source>
</evidence>
<dbReference type="InterPro" id="IPR028889">
    <property type="entry name" value="USP"/>
</dbReference>
<keyword evidence="3 9" id="KW-0507">mRNA processing</keyword>
<evidence type="ECO:0000256" key="5">
    <source>
        <dbReference type="ARBA" id="ARBA00022723"/>
    </source>
</evidence>
<dbReference type="InterPro" id="IPR048841">
    <property type="entry name" value="PAN2_N"/>
</dbReference>
<dbReference type="GO" id="GO:0046872">
    <property type="term" value="F:metal ion binding"/>
    <property type="evidence" value="ECO:0007669"/>
    <property type="project" value="UniProtKB-KW"/>
</dbReference>
<dbReference type="FunFam" id="2.130.10.10:FF:000421">
    <property type="entry name" value="PAN2-PAN3 deadenylation complex catalytic subunit PAN2"/>
    <property type="match status" value="1"/>
</dbReference>
<feature type="compositionally biased region" description="Basic and acidic residues" evidence="10">
    <location>
        <begin position="685"/>
        <end position="698"/>
    </location>
</feature>
<dbReference type="GO" id="GO:0003676">
    <property type="term" value="F:nucleic acid binding"/>
    <property type="evidence" value="ECO:0007669"/>
    <property type="project" value="InterPro"/>
</dbReference>
<dbReference type="InterPro" id="IPR030843">
    <property type="entry name" value="PAN2"/>
</dbReference>
<feature type="binding site" evidence="9">
    <location>
        <position position="1156"/>
    </location>
    <ligand>
        <name>a divalent metal cation</name>
        <dbReference type="ChEBI" id="CHEBI:60240"/>
        <note>catalytic</note>
    </ligand>
</feature>
<comment type="subcellular location">
    <subcellularLocation>
        <location evidence="9">Cytoplasm</location>
        <location evidence="9">P-body</location>
    </subcellularLocation>
    <subcellularLocation>
        <location evidence="9">Nucleus</location>
    </subcellularLocation>
    <text evidence="9">Shuttles between nucleus and cytoplasm.</text>
</comment>
<evidence type="ECO:0000313" key="13">
    <source>
        <dbReference type="Proteomes" id="UP000242188"/>
    </source>
</evidence>